<feature type="region of interest" description="Disordered" evidence="1">
    <location>
        <begin position="1"/>
        <end position="66"/>
    </location>
</feature>
<evidence type="ECO:0000256" key="1">
    <source>
        <dbReference type="SAM" id="MobiDB-lite"/>
    </source>
</evidence>
<dbReference type="EMBL" id="NHYD01002787">
    <property type="protein sequence ID" value="PPQ84915.1"/>
    <property type="molecule type" value="Genomic_DNA"/>
</dbReference>
<evidence type="ECO:0000313" key="2">
    <source>
        <dbReference type="EMBL" id="PPQ84915.1"/>
    </source>
</evidence>
<comment type="caution">
    <text evidence="2">The sequence shown here is derived from an EMBL/GenBank/DDBJ whole genome shotgun (WGS) entry which is preliminary data.</text>
</comment>
<keyword evidence="3" id="KW-1185">Reference proteome</keyword>
<proteinExistence type="predicted"/>
<protein>
    <submittedName>
        <fullName evidence="2">Uncharacterized protein</fullName>
    </submittedName>
</protein>
<sequence>MSQPKSPPDVAAKTKPPTHILTRQDREKQEKEAATVRRRILDTPGIESPPPPSTQFFDDGKDKPINNATDAREYLETTLMYVPRGAPPTPHNMATALFQVSEMKGLTQPAVRAVRSVAYMMERLETEATAAQAREIAVEQAEY</sequence>
<dbReference type="InParanoid" id="A0A409X2D8"/>
<accession>A0A409X2D8</accession>
<dbReference type="AlphaFoldDB" id="A0A409X2D8"/>
<organism evidence="2 3">
    <name type="scientific">Psilocybe cyanescens</name>
    <dbReference type="NCBI Taxonomy" id="93625"/>
    <lineage>
        <taxon>Eukaryota</taxon>
        <taxon>Fungi</taxon>
        <taxon>Dikarya</taxon>
        <taxon>Basidiomycota</taxon>
        <taxon>Agaricomycotina</taxon>
        <taxon>Agaricomycetes</taxon>
        <taxon>Agaricomycetidae</taxon>
        <taxon>Agaricales</taxon>
        <taxon>Agaricineae</taxon>
        <taxon>Strophariaceae</taxon>
        <taxon>Psilocybe</taxon>
    </lineage>
</organism>
<evidence type="ECO:0000313" key="3">
    <source>
        <dbReference type="Proteomes" id="UP000283269"/>
    </source>
</evidence>
<dbReference type="Proteomes" id="UP000283269">
    <property type="component" value="Unassembled WGS sequence"/>
</dbReference>
<dbReference type="OrthoDB" id="4230923at2759"/>
<feature type="non-terminal residue" evidence="2">
    <location>
        <position position="143"/>
    </location>
</feature>
<feature type="compositionally biased region" description="Basic and acidic residues" evidence="1">
    <location>
        <begin position="22"/>
        <end position="41"/>
    </location>
</feature>
<reference evidence="2 3" key="1">
    <citation type="journal article" date="2018" name="Evol. Lett.">
        <title>Horizontal gene cluster transfer increased hallucinogenic mushroom diversity.</title>
        <authorList>
            <person name="Reynolds H.T."/>
            <person name="Vijayakumar V."/>
            <person name="Gluck-Thaler E."/>
            <person name="Korotkin H.B."/>
            <person name="Matheny P.B."/>
            <person name="Slot J.C."/>
        </authorList>
    </citation>
    <scope>NUCLEOTIDE SEQUENCE [LARGE SCALE GENOMIC DNA]</scope>
    <source>
        <strain evidence="2 3">2631</strain>
    </source>
</reference>
<gene>
    <name evidence="2" type="ORF">CVT25_004584</name>
</gene>
<dbReference type="STRING" id="93625.A0A409X2D8"/>
<name>A0A409X2D8_PSICY</name>